<sequence length="93" mass="10099">MSGIIGHLTYAILGRQAILEKAPKIAQLIDEHLDSYLAGAYFGADIMTLPGGRCIVCGGEYGYGGNHPDHCPEDHIPLHPYTLTFDGVSYRPQ</sequence>
<proteinExistence type="predicted"/>
<protein>
    <submittedName>
        <fullName evidence="1">Uncharacterized protein</fullName>
    </submittedName>
</protein>
<dbReference type="EMBL" id="UINC01183793">
    <property type="protein sequence ID" value="SVD94714.1"/>
    <property type="molecule type" value="Genomic_DNA"/>
</dbReference>
<name>A0A382ZGP8_9ZZZZ</name>
<gene>
    <name evidence="1" type="ORF">METZ01_LOCUS447568</name>
</gene>
<accession>A0A382ZGP8</accession>
<feature type="non-terminal residue" evidence="1">
    <location>
        <position position="93"/>
    </location>
</feature>
<organism evidence="1">
    <name type="scientific">marine metagenome</name>
    <dbReference type="NCBI Taxonomy" id="408172"/>
    <lineage>
        <taxon>unclassified sequences</taxon>
        <taxon>metagenomes</taxon>
        <taxon>ecological metagenomes</taxon>
    </lineage>
</organism>
<evidence type="ECO:0000313" key="1">
    <source>
        <dbReference type="EMBL" id="SVD94714.1"/>
    </source>
</evidence>
<dbReference type="AlphaFoldDB" id="A0A382ZGP8"/>
<reference evidence="1" key="1">
    <citation type="submission" date="2018-05" db="EMBL/GenBank/DDBJ databases">
        <authorList>
            <person name="Lanie J.A."/>
            <person name="Ng W.-L."/>
            <person name="Kazmierczak K.M."/>
            <person name="Andrzejewski T.M."/>
            <person name="Davidsen T.M."/>
            <person name="Wayne K.J."/>
            <person name="Tettelin H."/>
            <person name="Glass J.I."/>
            <person name="Rusch D."/>
            <person name="Podicherti R."/>
            <person name="Tsui H.-C.T."/>
            <person name="Winkler M.E."/>
        </authorList>
    </citation>
    <scope>NUCLEOTIDE SEQUENCE</scope>
</reference>